<evidence type="ECO:0000256" key="7">
    <source>
        <dbReference type="ARBA" id="ARBA00022989"/>
    </source>
</evidence>
<dbReference type="GO" id="GO:0015031">
    <property type="term" value="P:protein transport"/>
    <property type="evidence" value="ECO:0007669"/>
    <property type="project" value="UniProtKB-KW"/>
</dbReference>
<evidence type="ECO:0000256" key="8">
    <source>
        <dbReference type="ARBA" id="ARBA00023136"/>
    </source>
</evidence>
<comment type="caution">
    <text evidence="10">The sequence shown here is derived from an EMBL/GenBank/DDBJ whole genome shotgun (WGS) entry which is preliminary data.</text>
</comment>
<dbReference type="AlphaFoldDB" id="A0A0F9VQM7"/>
<dbReference type="InterPro" id="IPR041489">
    <property type="entry name" value="PDZ_6"/>
</dbReference>
<dbReference type="GO" id="GO:0005886">
    <property type="term" value="C:plasma membrane"/>
    <property type="evidence" value="ECO:0007669"/>
    <property type="project" value="UniProtKB-SubCell"/>
</dbReference>
<organism evidence="10">
    <name type="scientific">marine sediment metagenome</name>
    <dbReference type="NCBI Taxonomy" id="412755"/>
    <lineage>
        <taxon>unclassified sequences</taxon>
        <taxon>metagenomes</taxon>
        <taxon>ecological metagenomes</taxon>
    </lineage>
</organism>
<dbReference type="EMBL" id="LAZR01000458">
    <property type="protein sequence ID" value="KKN68098.1"/>
    <property type="molecule type" value="Genomic_DNA"/>
</dbReference>
<evidence type="ECO:0000259" key="9">
    <source>
        <dbReference type="PROSITE" id="PS50106"/>
    </source>
</evidence>
<protein>
    <recommendedName>
        <fullName evidence="9">PDZ domain-containing protein</fullName>
    </recommendedName>
</protein>
<evidence type="ECO:0000256" key="3">
    <source>
        <dbReference type="ARBA" id="ARBA00022475"/>
    </source>
</evidence>
<keyword evidence="6" id="KW-0653">Protein transport</keyword>
<evidence type="ECO:0000256" key="2">
    <source>
        <dbReference type="ARBA" id="ARBA00022448"/>
    </source>
</evidence>
<evidence type="ECO:0000256" key="1">
    <source>
        <dbReference type="ARBA" id="ARBA00004533"/>
    </source>
</evidence>
<name>A0A0F9VQM7_9ZZZZ</name>
<dbReference type="PROSITE" id="PS50106">
    <property type="entry name" value="PDZ"/>
    <property type="match status" value="1"/>
</dbReference>
<dbReference type="InterPro" id="IPR036034">
    <property type="entry name" value="PDZ_sf"/>
</dbReference>
<evidence type="ECO:0000256" key="6">
    <source>
        <dbReference type="ARBA" id="ARBA00022927"/>
    </source>
</evidence>
<dbReference type="Gene3D" id="2.30.30.830">
    <property type="match status" value="1"/>
</dbReference>
<keyword evidence="8" id="KW-0472">Membrane</keyword>
<dbReference type="Gene3D" id="2.30.42.10">
    <property type="match status" value="1"/>
</dbReference>
<gene>
    <name evidence="10" type="ORF">LCGC14_0454710</name>
</gene>
<evidence type="ECO:0000313" key="10">
    <source>
        <dbReference type="EMBL" id="KKN68098.1"/>
    </source>
</evidence>
<feature type="domain" description="PDZ" evidence="9">
    <location>
        <begin position="228"/>
        <end position="281"/>
    </location>
</feature>
<dbReference type="Pfam" id="PF17820">
    <property type="entry name" value="PDZ_6"/>
    <property type="match status" value="1"/>
</dbReference>
<keyword evidence="3" id="KW-1003">Cell membrane</keyword>
<dbReference type="InterPro" id="IPR001478">
    <property type="entry name" value="PDZ"/>
</dbReference>
<comment type="subcellular location">
    <subcellularLocation>
        <location evidence="1">Cell inner membrane</location>
    </subcellularLocation>
</comment>
<keyword evidence="7" id="KW-1133">Transmembrane helix</keyword>
<reference evidence="10" key="1">
    <citation type="journal article" date="2015" name="Nature">
        <title>Complex archaea that bridge the gap between prokaryotes and eukaryotes.</title>
        <authorList>
            <person name="Spang A."/>
            <person name="Saw J.H."/>
            <person name="Jorgensen S.L."/>
            <person name="Zaremba-Niedzwiedzka K."/>
            <person name="Martijn J."/>
            <person name="Lind A.E."/>
            <person name="van Eijk R."/>
            <person name="Schleper C."/>
            <person name="Guy L."/>
            <person name="Ettema T.J."/>
        </authorList>
    </citation>
    <scope>NUCLEOTIDE SEQUENCE</scope>
</reference>
<evidence type="ECO:0000256" key="5">
    <source>
        <dbReference type="ARBA" id="ARBA00022692"/>
    </source>
</evidence>
<dbReference type="Pfam" id="PF11356">
    <property type="entry name" value="T2SSC"/>
    <property type="match status" value="1"/>
</dbReference>
<keyword evidence="5" id="KW-0812">Transmembrane</keyword>
<proteinExistence type="predicted"/>
<dbReference type="InterPro" id="IPR024961">
    <property type="entry name" value="T2SS_GspC_N"/>
</dbReference>
<sequence>MMRFDHGAKWLRLGVILTAVSSVAAAGAEATWHVLGHDRVIPPVAKLRIPAQEPEAPPDLAPALALAPFGAAEVVVVDAQTAAIPQTLILLGVIVRDDPTRSLALLRSDTTEGNYRIGDEVVPGTTLTAISQNHVTVLTNGTESRLYFAGADLVADGPQVPTGAERLLALITSGQGSSISEQVDAAARVQPVTTQDYIDMWRDRIIANPAEVLDTIGLVPGEKGYTIAEKHDVGVNRAGLRAGDIVTSVNGESVGNVDQDRALYDVIAASGLARIEVERNGRTIVMSFPLQ</sequence>
<keyword evidence="4" id="KW-0997">Cell inner membrane</keyword>
<evidence type="ECO:0000256" key="4">
    <source>
        <dbReference type="ARBA" id="ARBA00022519"/>
    </source>
</evidence>
<keyword evidence="2" id="KW-0813">Transport</keyword>
<dbReference type="SUPFAM" id="SSF50156">
    <property type="entry name" value="PDZ domain-like"/>
    <property type="match status" value="1"/>
</dbReference>
<accession>A0A0F9VQM7</accession>